<evidence type="ECO:0000256" key="2">
    <source>
        <dbReference type="ARBA" id="ARBA00011738"/>
    </source>
</evidence>
<evidence type="ECO:0000256" key="1">
    <source>
        <dbReference type="ARBA" id="ARBA00010746"/>
    </source>
</evidence>
<dbReference type="GO" id="GO:0048046">
    <property type="term" value="C:apoplast"/>
    <property type="evidence" value="ECO:0007669"/>
    <property type="project" value="UniProtKB-SubCell"/>
</dbReference>
<dbReference type="Gramene" id="OGLUM05G14370.1">
    <property type="protein sequence ID" value="OGLUM05G14370.1"/>
    <property type="gene ID" value="OGLUM05G14370"/>
</dbReference>
<comment type="subunit">
    <text evidence="2 4">Homodimer.</text>
</comment>
<dbReference type="Pfam" id="PF03018">
    <property type="entry name" value="Dirigent"/>
    <property type="match status" value="1"/>
</dbReference>
<keyword evidence="4" id="KW-0052">Apoplast</keyword>
<dbReference type="AlphaFoldDB" id="A0A0D9ZY45"/>
<name>A0A0D9ZY45_9ORYZ</name>
<dbReference type="HOGENOM" id="CLU_1236710_0_0_1"/>
<keyword evidence="6" id="KW-1185">Reference proteome</keyword>
<evidence type="ECO:0000256" key="3">
    <source>
        <dbReference type="ARBA" id="ARBA00022525"/>
    </source>
</evidence>
<dbReference type="EnsemblPlants" id="OGLUM05G14370.1">
    <property type="protein sequence ID" value="OGLUM05G14370.1"/>
    <property type="gene ID" value="OGLUM05G14370"/>
</dbReference>
<dbReference type="GO" id="GO:0009699">
    <property type="term" value="P:phenylpropanoid biosynthetic process"/>
    <property type="evidence" value="ECO:0007669"/>
    <property type="project" value="UniProtKB-ARBA"/>
</dbReference>
<organism evidence="5">
    <name type="scientific">Oryza glumipatula</name>
    <dbReference type="NCBI Taxonomy" id="40148"/>
    <lineage>
        <taxon>Eukaryota</taxon>
        <taxon>Viridiplantae</taxon>
        <taxon>Streptophyta</taxon>
        <taxon>Embryophyta</taxon>
        <taxon>Tracheophyta</taxon>
        <taxon>Spermatophyta</taxon>
        <taxon>Magnoliopsida</taxon>
        <taxon>Liliopsida</taxon>
        <taxon>Poales</taxon>
        <taxon>Poaceae</taxon>
        <taxon>BOP clade</taxon>
        <taxon>Oryzoideae</taxon>
        <taxon>Oryzeae</taxon>
        <taxon>Oryzinae</taxon>
        <taxon>Oryza</taxon>
    </lineage>
</organism>
<keyword evidence="3 4" id="KW-0964">Secreted</keyword>
<comment type="function">
    <text evidence="4">Dirigent proteins impart stereoselectivity on the phenoxy radical-coupling reaction, yielding optically active lignans from two molecules of coniferyl alcohol in the biosynthesis of lignans, flavonolignans, and alkaloids and thus plays a central role in plant secondary metabolism.</text>
</comment>
<comment type="subcellular location">
    <subcellularLocation>
        <location evidence="4">Secreted</location>
        <location evidence="4">Extracellular space</location>
        <location evidence="4">Apoplast</location>
    </subcellularLocation>
</comment>
<comment type="similarity">
    <text evidence="1 4">Belongs to the plant dirigent protein family.</text>
</comment>
<dbReference type="STRING" id="40148.A0A0D9ZY45"/>
<reference evidence="5" key="2">
    <citation type="submission" date="2018-05" db="EMBL/GenBank/DDBJ databases">
        <title>OgluRS3 (Oryza glumaepatula Reference Sequence Version 3).</title>
        <authorList>
            <person name="Zhang J."/>
            <person name="Kudrna D."/>
            <person name="Lee S."/>
            <person name="Talag J."/>
            <person name="Welchert J."/>
            <person name="Wing R.A."/>
        </authorList>
    </citation>
    <scope>NUCLEOTIDE SEQUENCE [LARGE SCALE GENOMIC DNA]</scope>
</reference>
<accession>A0A0D9ZY45</accession>
<dbReference type="InterPro" id="IPR044859">
    <property type="entry name" value="Allene_oxi_cyc_Dirigent"/>
</dbReference>
<protein>
    <recommendedName>
        <fullName evidence="4">Dirigent protein</fullName>
    </recommendedName>
</protein>
<sequence>MKSGGPSGLGTGLIHDWSLTTGLDPNVNIVGRAQGWHIVASQSSPANWYLSQNIVFQDNKYAGSTLQVMGIIEGSEEKVVEWSIVGGTGEFTNARGNIKYRDIKKEDVEWIRELDIQVLYTPNTQSDISCLVRTVGYVMVYKIIVICYSWETAASTAVVVAALPEARRCRPYGGRRRICSAATTLADAAAAVIDAAAAVIDAAATLTDAAATSTLAVATVAGSG</sequence>
<dbReference type="PANTHER" id="PTHR21495">
    <property type="entry name" value="NUCLEOPORIN-RELATED"/>
    <property type="match status" value="1"/>
</dbReference>
<evidence type="ECO:0000313" key="6">
    <source>
        <dbReference type="Proteomes" id="UP000026961"/>
    </source>
</evidence>
<dbReference type="InterPro" id="IPR004265">
    <property type="entry name" value="Dirigent"/>
</dbReference>
<evidence type="ECO:0000256" key="4">
    <source>
        <dbReference type="RuleBase" id="RU363099"/>
    </source>
</evidence>
<dbReference type="Gene3D" id="2.40.480.10">
    <property type="entry name" value="Allene oxide cyclase-like"/>
    <property type="match status" value="1"/>
</dbReference>
<evidence type="ECO:0000313" key="5">
    <source>
        <dbReference type="EnsemblPlants" id="OGLUM05G14370.1"/>
    </source>
</evidence>
<proteinExistence type="inferred from homology"/>
<dbReference type="Proteomes" id="UP000026961">
    <property type="component" value="Chromosome 5"/>
</dbReference>
<reference evidence="5" key="1">
    <citation type="submission" date="2015-04" db="UniProtKB">
        <authorList>
            <consortium name="EnsemblPlants"/>
        </authorList>
    </citation>
    <scope>IDENTIFICATION</scope>
</reference>